<sequence length="251" mass="27559">MHNIKNGDNVLILWNNNDPNDLSNLVNEIQSSNASVVLENSSVISEDSRALSSFDVIISNWLPPYTMQHSGSLLALLIKLLKPSGKVILKDTLDISSELKLNGFLNVTKSEENVFTAEKPKFEVGAKVFLKLNNKSKPAVWKLEDTVEDAWAANTNDDEIIDSDVLLDEDDLKKPDQQSLRVCATTGKRKACADCSCGLAEELRGETKETPKSSCGSCYLGDAFRCATCPYLGMPAFKPGEKVMLDLKSDI</sequence>
<comment type="cofactor">
    <cofactor evidence="1 10">
        <name>[4Fe-4S] cluster</name>
        <dbReference type="ChEBI" id="CHEBI:49883"/>
    </cofactor>
</comment>
<dbReference type="SUPFAM" id="SSF53335">
    <property type="entry name" value="S-adenosyl-L-methionine-dependent methyltransferases"/>
    <property type="match status" value="1"/>
</dbReference>
<dbReference type="PANTHER" id="PTHR13273:SF14">
    <property type="entry name" value="ANAMORSIN"/>
    <property type="match status" value="1"/>
</dbReference>
<evidence type="ECO:0000256" key="8">
    <source>
        <dbReference type="ARBA" id="ARBA00023014"/>
    </source>
</evidence>
<protein>
    <recommendedName>
        <fullName evidence="10">Anamorsin homolog</fullName>
    </recommendedName>
    <alternativeName>
        <fullName evidence="10">Fe-S cluster assembly protein DRE2 homolog</fullName>
    </alternativeName>
</protein>
<feature type="binding site" evidence="10">
    <location>
        <position position="226"/>
    </location>
    <ligand>
        <name>[4Fe-4S] cluster</name>
        <dbReference type="ChEBI" id="CHEBI:49883"/>
    </ligand>
</feature>
<evidence type="ECO:0000313" key="14">
    <source>
        <dbReference type="RefSeq" id="XP_023946533.1"/>
    </source>
</evidence>
<dbReference type="InterPro" id="IPR046408">
    <property type="entry name" value="CIAPIN1"/>
</dbReference>
<evidence type="ECO:0000256" key="4">
    <source>
        <dbReference type="ARBA" id="ARBA00022490"/>
    </source>
</evidence>
<keyword evidence="13" id="KW-1185">Reference proteome</keyword>
<evidence type="ECO:0000256" key="5">
    <source>
        <dbReference type="ARBA" id="ARBA00022714"/>
    </source>
</evidence>
<name>A0A6J1NNQ4_BICAN</name>
<comment type="domain">
    <text evidence="10">The twin Cx2C motifs are involved in the recognition by the mitochondrial MIA40-ERV1 disulfide relay system. The formation of 2 disulfide bonds in the Cx2C motifs through dithiol/disulfide exchange reactions effectively traps the protein in the mitochondrial intermembrane space.</text>
</comment>
<comment type="subunit">
    <text evidence="10">Monomer.</text>
</comment>
<evidence type="ECO:0000256" key="9">
    <source>
        <dbReference type="ARBA" id="ARBA00023128"/>
    </source>
</evidence>
<dbReference type="HAMAP" id="MF_03115">
    <property type="entry name" value="Anamorsin"/>
    <property type="match status" value="1"/>
</dbReference>
<keyword evidence="3 10" id="KW-0004">4Fe-4S</keyword>
<dbReference type="Gene3D" id="3.40.50.150">
    <property type="entry name" value="Vaccinia Virus protein VP39"/>
    <property type="match status" value="1"/>
</dbReference>
<accession>A0A6J1NNQ4</accession>
<dbReference type="OrthoDB" id="311633at2759"/>
<keyword evidence="9 10" id="KW-0496">Mitochondrion</keyword>
<gene>
    <name evidence="14" type="primary">LOC112051916</name>
</gene>
<dbReference type="GO" id="GO:0005758">
    <property type="term" value="C:mitochondrial intermembrane space"/>
    <property type="evidence" value="ECO:0007669"/>
    <property type="project" value="UniProtKB-SubCell"/>
</dbReference>
<dbReference type="GO" id="GO:0009055">
    <property type="term" value="F:electron transfer activity"/>
    <property type="evidence" value="ECO:0007669"/>
    <property type="project" value="UniProtKB-UniRule"/>
</dbReference>
<evidence type="ECO:0000256" key="7">
    <source>
        <dbReference type="ARBA" id="ARBA00023004"/>
    </source>
</evidence>
<comment type="domain">
    <text evidence="10">The C-terminal domain binds 2 Fe-S clusters but is otherwise mostly in an intrinsically disordered conformation.</text>
</comment>
<keyword evidence="8 10" id="KW-0411">Iron-sulfur</keyword>
<evidence type="ECO:0000256" key="2">
    <source>
        <dbReference type="ARBA" id="ARBA00008169"/>
    </source>
</evidence>
<dbReference type="KEGG" id="bany:112051916"/>
<evidence type="ECO:0000256" key="6">
    <source>
        <dbReference type="ARBA" id="ARBA00022723"/>
    </source>
</evidence>
<evidence type="ECO:0000256" key="3">
    <source>
        <dbReference type="ARBA" id="ARBA00022485"/>
    </source>
</evidence>
<dbReference type="RefSeq" id="XP_023946533.1">
    <property type="nucleotide sequence ID" value="XM_024090765.2"/>
</dbReference>
<feature type="binding site" evidence="10">
    <location>
        <position position="183"/>
    </location>
    <ligand>
        <name>[2Fe-2S] cluster</name>
        <dbReference type="ChEBI" id="CHEBI:190135"/>
    </ligand>
</feature>
<reference evidence="14" key="1">
    <citation type="submission" date="2025-08" db="UniProtKB">
        <authorList>
            <consortium name="RefSeq"/>
        </authorList>
    </citation>
    <scope>IDENTIFICATION</scope>
</reference>
<evidence type="ECO:0000259" key="12">
    <source>
        <dbReference type="Pfam" id="PF20922"/>
    </source>
</evidence>
<comment type="similarity">
    <text evidence="2 10">Belongs to the anamorsin family.</text>
</comment>
<evidence type="ECO:0000256" key="10">
    <source>
        <dbReference type="HAMAP-Rule" id="MF_03115"/>
    </source>
</evidence>
<evidence type="ECO:0000259" key="11">
    <source>
        <dbReference type="Pfam" id="PF05093"/>
    </source>
</evidence>
<dbReference type="InterPro" id="IPR049011">
    <property type="entry name" value="Anamorsin_N_metazoan"/>
</dbReference>
<dbReference type="Proteomes" id="UP001652582">
    <property type="component" value="Chromosome 15"/>
</dbReference>
<keyword evidence="6 10" id="KW-0479">Metal-binding</keyword>
<feature type="domain" description="Anamorsin C-terminal" evidence="11">
    <location>
        <begin position="209"/>
        <end position="244"/>
    </location>
</feature>
<proteinExistence type="inferred from homology"/>
<feature type="region of interest" description="Fe-S binding site B" evidence="10">
    <location>
        <begin position="215"/>
        <end position="229"/>
    </location>
</feature>
<feature type="binding site" evidence="10">
    <location>
        <position position="192"/>
    </location>
    <ligand>
        <name>[2Fe-2S] cluster</name>
        <dbReference type="ChEBI" id="CHEBI:190135"/>
    </ligand>
</feature>
<feature type="domain" description="Anamorsin N-terminal" evidence="12">
    <location>
        <begin position="7"/>
        <end position="116"/>
    </location>
</feature>
<feature type="binding site" evidence="10">
    <location>
        <position position="195"/>
    </location>
    <ligand>
        <name>[2Fe-2S] cluster</name>
        <dbReference type="ChEBI" id="CHEBI:190135"/>
    </ligand>
</feature>
<dbReference type="GeneID" id="112051916"/>
<dbReference type="GO" id="GO:0051537">
    <property type="term" value="F:2 iron, 2 sulfur cluster binding"/>
    <property type="evidence" value="ECO:0007669"/>
    <property type="project" value="UniProtKB-UniRule"/>
</dbReference>
<feature type="short sequence motif" description="Cx2C motif 1" evidence="10">
    <location>
        <begin position="215"/>
        <end position="218"/>
    </location>
</feature>
<evidence type="ECO:0000313" key="13">
    <source>
        <dbReference type="Proteomes" id="UP001652582"/>
    </source>
</evidence>
<dbReference type="InterPro" id="IPR007785">
    <property type="entry name" value="Anamorsin"/>
</dbReference>
<feature type="short sequence motif" description="Cx2C motif 2" evidence="10">
    <location>
        <begin position="226"/>
        <end position="229"/>
    </location>
</feature>
<evidence type="ECO:0000256" key="1">
    <source>
        <dbReference type="ARBA" id="ARBA00001966"/>
    </source>
</evidence>
<feature type="binding site" evidence="10">
    <location>
        <position position="197"/>
    </location>
    <ligand>
        <name>[2Fe-2S] cluster</name>
        <dbReference type="ChEBI" id="CHEBI:190135"/>
    </ligand>
</feature>
<keyword evidence="7 10" id="KW-0408">Iron</keyword>
<comment type="cofactor">
    <cofactor evidence="10">
        <name>[2Fe-2S] cluster</name>
        <dbReference type="ChEBI" id="CHEBI:190135"/>
    </cofactor>
</comment>
<dbReference type="Pfam" id="PF20922">
    <property type="entry name" value="Anamorsin_N"/>
    <property type="match status" value="1"/>
</dbReference>
<comment type="subcellular location">
    <subcellularLocation>
        <location evidence="10">Cytoplasm</location>
    </subcellularLocation>
    <subcellularLocation>
        <location evidence="10">Mitochondrion intermembrane space</location>
    </subcellularLocation>
</comment>
<comment type="function">
    <text evidence="10">Component of the cytosolic iron-sulfur (Fe-S) protein assembly (CIA) machinery. Required for the maturation of extramitochondrial Fe-S proteins. Part of an electron transfer chain functioning in an early step of cytosolic Fe-S biogenesis, facilitating the de novo assembly of a [4Fe-4S] cluster on the cytosolic Fe-S scaffold complex. Electrons are transferred from NADPH via a FAD- and FMN-containing diflavin oxidoreductase. Together with the diflavin oxidoreductase, also required for the assembly of the diferric tyrosyl radical cofactor of ribonucleotide reductase (RNR), probably by providing electrons for reduction during radical cofactor maturation in the catalytic small subunit.</text>
</comment>
<dbReference type="PANTHER" id="PTHR13273">
    <property type="entry name" value="ANAMORSIN"/>
    <property type="match status" value="1"/>
</dbReference>
<feature type="binding site" evidence="10">
    <location>
        <position position="215"/>
    </location>
    <ligand>
        <name>[4Fe-4S] cluster</name>
        <dbReference type="ChEBI" id="CHEBI:49883"/>
    </ligand>
</feature>
<feature type="binding site" evidence="10">
    <location>
        <position position="229"/>
    </location>
    <ligand>
        <name>[4Fe-4S] cluster</name>
        <dbReference type="ChEBI" id="CHEBI:49883"/>
    </ligand>
</feature>
<dbReference type="GO" id="GO:0016226">
    <property type="term" value="P:iron-sulfur cluster assembly"/>
    <property type="evidence" value="ECO:0007669"/>
    <property type="project" value="UniProtKB-UniRule"/>
</dbReference>
<organism evidence="13 14">
    <name type="scientific">Bicyclus anynana</name>
    <name type="common">Squinting bush brown butterfly</name>
    <dbReference type="NCBI Taxonomy" id="110368"/>
    <lineage>
        <taxon>Eukaryota</taxon>
        <taxon>Metazoa</taxon>
        <taxon>Ecdysozoa</taxon>
        <taxon>Arthropoda</taxon>
        <taxon>Hexapoda</taxon>
        <taxon>Insecta</taxon>
        <taxon>Pterygota</taxon>
        <taxon>Neoptera</taxon>
        <taxon>Endopterygota</taxon>
        <taxon>Lepidoptera</taxon>
        <taxon>Glossata</taxon>
        <taxon>Ditrysia</taxon>
        <taxon>Papilionoidea</taxon>
        <taxon>Nymphalidae</taxon>
        <taxon>Satyrinae</taxon>
        <taxon>Satyrini</taxon>
        <taxon>Mycalesina</taxon>
        <taxon>Bicyclus</taxon>
    </lineage>
</organism>
<feature type="binding site" evidence="10">
    <location>
        <position position="218"/>
    </location>
    <ligand>
        <name>[4Fe-4S] cluster</name>
        <dbReference type="ChEBI" id="CHEBI:49883"/>
    </ligand>
</feature>
<dbReference type="GO" id="GO:0051539">
    <property type="term" value="F:4 iron, 4 sulfur cluster binding"/>
    <property type="evidence" value="ECO:0007669"/>
    <property type="project" value="UniProtKB-KW"/>
</dbReference>
<dbReference type="InterPro" id="IPR029063">
    <property type="entry name" value="SAM-dependent_MTases_sf"/>
</dbReference>
<comment type="caution">
    <text evidence="10">Lacks conserved residue(s) required for the propagation of feature annotation.</text>
</comment>
<dbReference type="GO" id="GO:0046872">
    <property type="term" value="F:metal ion binding"/>
    <property type="evidence" value="ECO:0007669"/>
    <property type="project" value="UniProtKB-KW"/>
</dbReference>
<dbReference type="CTD" id="57019"/>
<comment type="domain">
    <text evidence="10">The N-terminal domain has structural similarity with S-adenosyl-L-methionine-dependent methyltransferases, but does not bind S-adenosyl-L-methionine. It is required for correct assembly of the 2 Fe-S clusters.</text>
</comment>
<dbReference type="Pfam" id="PF05093">
    <property type="entry name" value="CIAPIN1"/>
    <property type="match status" value="1"/>
</dbReference>
<keyword evidence="5 10" id="KW-0001">2Fe-2S</keyword>
<dbReference type="AlphaFoldDB" id="A0A6J1NNQ4"/>
<keyword evidence="4 10" id="KW-0963">Cytoplasm</keyword>